<sequence>MSEEFDSIMRGLQEAVDDAQGKTSLEREIVQIVDMKSKIKDSHPDFLETPDP</sequence>
<keyword evidence="2" id="KW-1185">Reference proteome</keyword>
<proteinExistence type="predicted"/>
<evidence type="ECO:0000313" key="2">
    <source>
        <dbReference type="Proteomes" id="UP000574276"/>
    </source>
</evidence>
<reference evidence="1 2" key="1">
    <citation type="submission" date="2020-07" db="EMBL/GenBank/DDBJ databases">
        <title>Characterization and genome sequencing of isolate MD1, a novel member within the family Lachnospiraceae.</title>
        <authorList>
            <person name="Rettenmaier R."/>
            <person name="Di Bello L."/>
            <person name="Zinser C."/>
            <person name="Scheitz K."/>
            <person name="Liebl W."/>
            <person name="Zverlov V."/>
        </authorList>
    </citation>
    <scope>NUCLEOTIDE SEQUENCE [LARGE SCALE GENOMIC DNA]</scope>
    <source>
        <strain evidence="1 2">MD1</strain>
    </source>
</reference>
<gene>
    <name evidence="1" type="ORF">H0486_07775</name>
</gene>
<dbReference type="Proteomes" id="UP000574276">
    <property type="component" value="Unassembled WGS sequence"/>
</dbReference>
<organism evidence="1 2">
    <name type="scientific">Variimorphobacter saccharofermentans</name>
    <dbReference type="NCBI Taxonomy" id="2755051"/>
    <lineage>
        <taxon>Bacteria</taxon>
        <taxon>Bacillati</taxon>
        <taxon>Bacillota</taxon>
        <taxon>Clostridia</taxon>
        <taxon>Lachnospirales</taxon>
        <taxon>Lachnospiraceae</taxon>
        <taxon>Variimorphobacter</taxon>
    </lineage>
</organism>
<accession>A0A839JZH2</accession>
<dbReference type="RefSeq" id="WP_228352473.1">
    <property type="nucleotide sequence ID" value="NZ_JACEGA010000001.1"/>
</dbReference>
<name>A0A839JZH2_9FIRM</name>
<protein>
    <submittedName>
        <fullName evidence="1">Uncharacterized protein</fullName>
    </submittedName>
</protein>
<dbReference type="EMBL" id="JACEGA010000001">
    <property type="protein sequence ID" value="MBB2182774.1"/>
    <property type="molecule type" value="Genomic_DNA"/>
</dbReference>
<comment type="caution">
    <text evidence="1">The sequence shown here is derived from an EMBL/GenBank/DDBJ whole genome shotgun (WGS) entry which is preliminary data.</text>
</comment>
<evidence type="ECO:0000313" key="1">
    <source>
        <dbReference type="EMBL" id="MBB2182774.1"/>
    </source>
</evidence>
<dbReference type="AlphaFoldDB" id="A0A839JZH2"/>